<proteinExistence type="predicted"/>
<evidence type="ECO:0000256" key="2">
    <source>
        <dbReference type="ARBA" id="ARBA00022857"/>
    </source>
</evidence>
<dbReference type="GO" id="GO:0008703">
    <property type="term" value="F:5-amino-6-(5-phosphoribosylamino)uracil reductase activity"/>
    <property type="evidence" value="ECO:0007669"/>
    <property type="project" value="InterPro"/>
</dbReference>
<sequence>MPLSLCADQAWQLILRTRQHDWQGQSRAVLAGDEYELEVTDNGSWQCSAVPSPEAREMLDLFLPLVSGSGSHVVGQLGQSLDGRIATVSGASQYINCSAALTHLHRLRAVVDAVLVGVGTVNADNPQLTVRHVDGPHPVRVVIDRRNRANADARLFHDDTATTLHLVGSRHCNAGPGSPSTRIAIDRPGDEAEGDIEPAAILAILARHGLRRVLIEGGGYTVSRFLHAGALDRLHLLVAPMLIGSGRPGVSLPAIDTLDDALRPRSRSFACGRDTLFDLALR</sequence>
<dbReference type="PANTHER" id="PTHR38011">
    <property type="entry name" value="DIHYDROFOLATE REDUCTASE FAMILY PROTEIN (AFU_ORTHOLOGUE AFUA_8G06820)"/>
    <property type="match status" value="1"/>
</dbReference>
<dbReference type="SUPFAM" id="SSF53597">
    <property type="entry name" value="Dihydrofolate reductase-like"/>
    <property type="match status" value="1"/>
</dbReference>
<feature type="domain" description="Bacterial bifunctional deaminase-reductase C-terminal" evidence="4">
    <location>
        <begin position="72"/>
        <end position="257"/>
    </location>
</feature>
<evidence type="ECO:0000313" key="6">
    <source>
        <dbReference type="Proteomes" id="UP000244930"/>
    </source>
</evidence>
<evidence type="ECO:0000313" key="5">
    <source>
        <dbReference type="EMBL" id="AWI75085.1"/>
    </source>
</evidence>
<keyword evidence="6" id="KW-1185">Reference proteome</keyword>
<name>A0A2U8GRF7_9RHOO</name>
<evidence type="ECO:0000259" key="4">
    <source>
        <dbReference type="Pfam" id="PF01872"/>
    </source>
</evidence>
<dbReference type="GO" id="GO:0009231">
    <property type="term" value="P:riboflavin biosynthetic process"/>
    <property type="evidence" value="ECO:0007669"/>
    <property type="project" value="InterPro"/>
</dbReference>
<dbReference type="AlphaFoldDB" id="A0A2U8GRF7"/>
<protein>
    <submittedName>
        <fullName evidence="5">Deaminase</fullName>
    </submittedName>
</protein>
<dbReference type="Proteomes" id="UP000244930">
    <property type="component" value="Chromosome"/>
</dbReference>
<dbReference type="RefSeq" id="WP_108948793.1">
    <property type="nucleotide sequence ID" value="NZ_CP022187.1"/>
</dbReference>
<dbReference type="InterPro" id="IPR050765">
    <property type="entry name" value="Riboflavin_Biosynth_HTPR"/>
</dbReference>
<gene>
    <name evidence="5" type="ORF">CEW83_07520</name>
</gene>
<keyword evidence="2" id="KW-0521">NADP</keyword>
<dbReference type="InterPro" id="IPR002734">
    <property type="entry name" value="RibDG_C"/>
</dbReference>
<organism evidence="5 6">
    <name type="scientific">Parazoarcus communis</name>
    <dbReference type="NCBI Taxonomy" id="41977"/>
    <lineage>
        <taxon>Bacteria</taxon>
        <taxon>Pseudomonadati</taxon>
        <taxon>Pseudomonadota</taxon>
        <taxon>Betaproteobacteria</taxon>
        <taxon>Rhodocyclales</taxon>
        <taxon>Zoogloeaceae</taxon>
        <taxon>Parazoarcus</taxon>
    </lineage>
</organism>
<dbReference type="KEGG" id="acom:CEW83_07520"/>
<dbReference type="Gene3D" id="3.40.430.10">
    <property type="entry name" value="Dihydrofolate Reductase, subunit A"/>
    <property type="match status" value="1"/>
</dbReference>
<reference evidence="5 6" key="1">
    <citation type="submission" date="2017-06" db="EMBL/GenBank/DDBJ databases">
        <title>Azoarcus.</title>
        <authorList>
            <person name="Woo J.-H."/>
            <person name="Kim H.-S."/>
        </authorList>
    </citation>
    <scope>NUCLEOTIDE SEQUENCE [LARGE SCALE GENOMIC DNA]</scope>
    <source>
        <strain evidence="5 6">TSPY31</strain>
    </source>
</reference>
<dbReference type="InterPro" id="IPR024072">
    <property type="entry name" value="DHFR-like_dom_sf"/>
</dbReference>
<keyword evidence="3" id="KW-0560">Oxidoreductase</keyword>
<dbReference type="EMBL" id="CP022187">
    <property type="protein sequence ID" value="AWI75085.1"/>
    <property type="molecule type" value="Genomic_DNA"/>
</dbReference>
<evidence type="ECO:0000256" key="3">
    <source>
        <dbReference type="ARBA" id="ARBA00023002"/>
    </source>
</evidence>
<evidence type="ECO:0000256" key="1">
    <source>
        <dbReference type="ARBA" id="ARBA00005104"/>
    </source>
</evidence>
<comment type="pathway">
    <text evidence="1">Cofactor biosynthesis; riboflavin biosynthesis.</text>
</comment>
<accession>A0A2U8GRF7</accession>
<dbReference type="PANTHER" id="PTHR38011:SF7">
    <property type="entry name" value="2,5-DIAMINO-6-RIBOSYLAMINO-4(3H)-PYRIMIDINONE 5'-PHOSPHATE REDUCTASE"/>
    <property type="match status" value="1"/>
</dbReference>
<dbReference type="Pfam" id="PF01872">
    <property type="entry name" value="RibD_C"/>
    <property type="match status" value="1"/>
</dbReference>